<feature type="compositionally biased region" description="Acidic residues" evidence="3">
    <location>
        <begin position="1334"/>
        <end position="1381"/>
    </location>
</feature>
<feature type="repeat" description="RCC1" evidence="2">
    <location>
        <begin position="209"/>
        <end position="261"/>
    </location>
</feature>
<feature type="compositionally biased region" description="Basic and acidic residues" evidence="3">
    <location>
        <begin position="934"/>
        <end position="948"/>
    </location>
</feature>
<evidence type="ECO:0000256" key="3">
    <source>
        <dbReference type="SAM" id="MobiDB-lite"/>
    </source>
</evidence>
<keyword evidence="6" id="KW-1185">Reference proteome</keyword>
<sequence length="1625" mass="179597">MPGQTDADIPETGAIFTFGKSSFADNVPSQFWLKNDHPVEICCGHEHTAIITENGRLLMFGGNTGGQLGLKIKPAANKPASVKALKSEKVKLVACGKDHTLVCTFQHCVYGAGRNQKGQLSLGHKNTKSFQLLRSFCEPAPVKMLAAGSSTSAALTENGRLFMWGDNSVGQIGLGDEVFAAAPRELKVGQAVMWVSCGHRHSAFVTVHGGLYTFGESANGRLGLQVEQLGNHRIPQEVQGIMGSVTQVCCGGEHTVALTEEEVYTFGRGQYGQLGHGTFQFELHLPKPLEHFHNSCPRRIACGENHTAVITKAGLLYTFGDGRYGKLGLQEENFINQFSPTLCTCFLKYRVQLVSCGDHHTLVLAVPRPAAQSQDIVPEKDTAIADFFWESEDPESMLKYSLMDPATVVPLSALAARARHREKKNFVELFGELPQNHPRLNPGFLKTSWQTSTTIQNPKLFPRDAHTPPSAPKAATASLLLSPRSKSISSRSAGVSSRLSSPRSQSSYTCQSRTSIAASSWSKSKKLPSPVSSSTSIANNKSSSPAHTKKALKSAACRAGKAENVLNDKPSDALPPNKSCSPNRPLIHVSDDFLNQEGQQTEGEALKRQLFSQDVEDKVNHVDFLPYKENKTGGVQIAKEPEVHADQNSVQSSPKRLLRGSISRKEEVSSLKSRKKKAQVTSQNDQKINNSKTKPPDVKEDKTKVYNFKSTKHDKRSATTQQPVQKATTKAKKNDEKNQVTVPFFKKEVKVTPKRKKISSASDTTSPKLMVADNREISSLTSTENVSKDDAVIQNKSTDLRPAEVTPKKNKVESLVTCIQSTALAVKSQRPEITKLSQAETLSVKSTPVKAIKPKPDKHQSKHAEKPSAGSKNIKKGDKDGFIFAKNTTGGVKGRTSEKQNLLQKKKKNKDENPKVKQRYKTKRGTDDGVNMDSELKSKAEPRIKKTEASSLLASQREETSEISSGVVSSQSPKRTNGLSVSRAKSLQSSDRVTAETPAPEKEEREVEDLHERKQMWGEIVSDASSLLPAAGIAGAAISLLDEAMTYVEAFQADRDRVASTEPKTPLNAKQFTKQSAIMHPSFSSTTLHSDSEERDDSTQKDAQMSILSDLGDVAHEEEFNDPLEQEPPEKIRNKKTSENEHGGGEESSEKDDSDENEELGSEVENNDEKGESTVGMGAAEETEPEEEDEEQNSDSEEGESEGSFQGEGEESNNSDTTDSESEEEESSMEMGEEVTHSEVSEAAEEDESRSEEQSEEEGKREEDGEGSGDDEEKSSDGSEQEDSESEKEEEEDRDGSNTVVSEKSEEEEEAEEEEGEELRQSKEEQETGKDESGGEDDGDEDIQEEEEGELSTNDEEAEQEATEDEEEGEGEGESTEEENEEGKQGGRAKEEDEAIEEESNSEKEEKNTREDEENEESKEESSSASEEEDSEDDHEEGEASEEKGKECEEQGEEDEEEEEDGKQEQDEQEEEEEGEEDDENNGEEQTEDDEEEEEEEEQEEEGEEEEENNGDEEQTEDEEDEEEGEEKDGDEEQTEEDEEEEDEGKEVEEKEVQKTKETKKKKRENLTRPKREEPQSLAPAASSSGKQREAPRPVSRSKQRAAEKKPKESQQFWNNVLPQYLDLQ</sequence>
<feature type="compositionally biased region" description="Acidic residues" evidence="3">
    <location>
        <begin position="1450"/>
        <end position="1547"/>
    </location>
</feature>
<dbReference type="InterPro" id="IPR058923">
    <property type="entry name" value="RCC1-like_dom"/>
</dbReference>
<dbReference type="PROSITE" id="PS50012">
    <property type="entry name" value="RCC1_3"/>
    <property type="match status" value="5"/>
</dbReference>
<dbReference type="PROSITE" id="PS00626">
    <property type="entry name" value="RCC1_2"/>
    <property type="match status" value="4"/>
</dbReference>
<reference evidence="5 6" key="1">
    <citation type="submission" date="2021-06" db="EMBL/GenBank/DDBJ databases">
        <authorList>
            <person name="Palmer J.M."/>
        </authorList>
    </citation>
    <scope>NUCLEOTIDE SEQUENCE [LARGE SCALE GENOMIC DNA]</scope>
    <source>
        <strain evidence="5 6">CL_MEX2019</strain>
        <tissue evidence="5">Muscle</tissue>
    </source>
</reference>
<name>A0ABU7DZE5_9TELE</name>
<dbReference type="InterPro" id="IPR000408">
    <property type="entry name" value="Reg_chr_condens"/>
</dbReference>
<dbReference type="Gene3D" id="2.130.10.30">
    <property type="entry name" value="Regulator of chromosome condensation 1/beta-lactamase-inhibitor protein II"/>
    <property type="match status" value="1"/>
</dbReference>
<feature type="domain" description="RCC1-like" evidence="4">
    <location>
        <begin position="27"/>
        <end position="290"/>
    </location>
</feature>
<feature type="compositionally biased region" description="Polar residues" evidence="3">
    <location>
        <begin position="679"/>
        <end position="693"/>
    </location>
</feature>
<accession>A0ABU7DZE5</accession>
<keyword evidence="1" id="KW-0677">Repeat</keyword>
<evidence type="ECO:0000313" key="5">
    <source>
        <dbReference type="EMBL" id="MED6280196.1"/>
    </source>
</evidence>
<feature type="compositionally biased region" description="Basic and acidic residues" evidence="3">
    <location>
        <begin position="999"/>
        <end position="1011"/>
    </location>
</feature>
<evidence type="ECO:0000259" key="4">
    <source>
        <dbReference type="Pfam" id="PF25390"/>
    </source>
</evidence>
<feature type="region of interest" description="Disordered" evidence="3">
    <location>
        <begin position="845"/>
        <end position="1011"/>
    </location>
</feature>
<feature type="compositionally biased region" description="Basic and acidic residues" evidence="3">
    <location>
        <begin position="1128"/>
        <end position="1145"/>
    </location>
</feature>
<feature type="repeat" description="RCC1" evidence="2">
    <location>
        <begin position="55"/>
        <end position="106"/>
    </location>
</feature>
<feature type="region of interest" description="Disordered" evidence="3">
    <location>
        <begin position="640"/>
        <end position="736"/>
    </location>
</feature>
<feature type="compositionally biased region" description="Acidic residues" evidence="3">
    <location>
        <begin position="1426"/>
        <end position="1440"/>
    </location>
</feature>
<dbReference type="Pfam" id="PF00415">
    <property type="entry name" value="RCC1"/>
    <property type="match status" value="1"/>
</dbReference>
<feature type="repeat" description="RCC1" evidence="2">
    <location>
        <begin position="314"/>
        <end position="367"/>
    </location>
</feature>
<protein>
    <recommendedName>
        <fullName evidence="4">RCC1-like domain-containing protein</fullName>
    </recommendedName>
</protein>
<feature type="region of interest" description="Disordered" evidence="3">
    <location>
        <begin position="1058"/>
        <end position="1625"/>
    </location>
</feature>
<feature type="compositionally biased region" description="Polar residues" evidence="3">
    <location>
        <begin position="973"/>
        <end position="992"/>
    </location>
</feature>
<feature type="compositionally biased region" description="Basic and acidic residues" evidence="3">
    <location>
        <begin position="1401"/>
        <end position="1410"/>
    </location>
</feature>
<organism evidence="5 6">
    <name type="scientific">Characodon lateralis</name>
    <dbReference type="NCBI Taxonomy" id="208331"/>
    <lineage>
        <taxon>Eukaryota</taxon>
        <taxon>Metazoa</taxon>
        <taxon>Chordata</taxon>
        <taxon>Craniata</taxon>
        <taxon>Vertebrata</taxon>
        <taxon>Euteleostomi</taxon>
        <taxon>Actinopterygii</taxon>
        <taxon>Neopterygii</taxon>
        <taxon>Teleostei</taxon>
        <taxon>Neoteleostei</taxon>
        <taxon>Acanthomorphata</taxon>
        <taxon>Ovalentaria</taxon>
        <taxon>Atherinomorphae</taxon>
        <taxon>Cyprinodontiformes</taxon>
        <taxon>Goodeidae</taxon>
        <taxon>Characodon</taxon>
    </lineage>
</organism>
<dbReference type="InterPro" id="IPR009091">
    <property type="entry name" value="RCC1/BLIP-II"/>
</dbReference>
<dbReference type="SUPFAM" id="SSF50985">
    <property type="entry name" value="RCC1/BLIP-II"/>
    <property type="match status" value="1"/>
</dbReference>
<evidence type="ECO:0000313" key="6">
    <source>
        <dbReference type="Proteomes" id="UP001352852"/>
    </source>
</evidence>
<feature type="compositionally biased region" description="Basic and acidic residues" evidence="3">
    <location>
        <begin position="854"/>
        <end position="866"/>
    </location>
</feature>
<feature type="compositionally biased region" description="Acidic residues" evidence="3">
    <location>
        <begin position="1305"/>
        <end position="1317"/>
    </location>
</feature>
<feature type="repeat" description="RCC1" evidence="2">
    <location>
        <begin position="261"/>
        <end position="313"/>
    </location>
</feature>
<dbReference type="Pfam" id="PF25390">
    <property type="entry name" value="WD40_RLD"/>
    <property type="match status" value="1"/>
</dbReference>
<feature type="compositionally biased region" description="Basic and acidic residues" evidence="3">
    <location>
        <begin position="1251"/>
        <end position="1263"/>
    </location>
</feature>
<dbReference type="PRINTS" id="PR00633">
    <property type="entry name" value="RCCNDNSATION"/>
</dbReference>
<dbReference type="EMBL" id="JAHUTJ010041465">
    <property type="protein sequence ID" value="MED6280196.1"/>
    <property type="molecule type" value="Genomic_DNA"/>
</dbReference>
<evidence type="ECO:0000256" key="1">
    <source>
        <dbReference type="ARBA" id="ARBA00022737"/>
    </source>
</evidence>
<dbReference type="PANTHER" id="PTHR45622">
    <property type="entry name" value="UBIQUITIN-PROTEIN LIGASE E3A-RELATED"/>
    <property type="match status" value="1"/>
</dbReference>
<dbReference type="InterPro" id="IPR051709">
    <property type="entry name" value="Ub-ligase/GTPase-reg"/>
</dbReference>
<feature type="compositionally biased region" description="Acidic residues" evidence="3">
    <location>
        <begin position="1208"/>
        <end position="1233"/>
    </location>
</feature>
<feature type="compositionally biased region" description="Acidic residues" evidence="3">
    <location>
        <begin position="1147"/>
        <end position="1166"/>
    </location>
</feature>
<feature type="repeat" description="RCC1" evidence="2">
    <location>
        <begin position="159"/>
        <end position="208"/>
    </location>
</feature>
<feature type="compositionally biased region" description="Low complexity" evidence="3">
    <location>
        <begin position="962"/>
        <end position="972"/>
    </location>
</feature>
<feature type="compositionally biased region" description="Basic and acidic residues" evidence="3">
    <location>
        <begin position="694"/>
        <end position="704"/>
    </location>
</feature>
<evidence type="ECO:0000256" key="2">
    <source>
        <dbReference type="PROSITE-ProRule" id="PRU00235"/>
    </source>
</evidence>
<proteinExistence type="predicted"/>
<feature type="compositionally biased region" description="Basic and acidic residues" evidence="3">
    <location>
        <begin position="1318"/>
        <end position="1333"/>
    </location>
</feature>
<feature type="compositionally biased region" description="Polar residues" evidence="3">
    <location>
        <begin position="718"/>
        <end position="728"/>
    </location>
</feature>
<feature type="compositionally biased region" description="Polar residues" evidence="3">
    <location>
        <begin position="1068"/>
        <end position="1089"/>
    </location>
</feature>
<feature type="compositionally biased region" description="Low complexity" evidence="3">
    <location>
        <begin position="472"/>
        <end position="544"/>
    </location>
</feature>
<feature type="compositionally biased region" description="Acidic residues" evidence="3">
    <location>
        <begin position="1181"/>
        <end position="1201"/>
    </location>
</feature>
<feature type="region of interest" description="Disordered" evidence="3">
    <location>
        <begin position="456"/>
        <end position="555"/>
    </location>
</feature>
<feature type="compositionally biased region" description="Acidic residues" evidence="3">
    <location>
        <begin position="1264"/>
        <end position="1294"/>
    </location>
</feature>
<dbReference type="Proteomes" id="UP001352852">
    <property type="component" value="Unassembled WGS sequence"/>
</dbReference>
<dbReference type="PANTHER" id="PTHR45622:SF75">
    <property type="entry name" value="X-LINKED RETINITIS PIGMENTOSA GTPASE REGULATOR"/>
    <property type="match status" value="1"/>
</dbReference>
<gene>
    <name evidence="5" type="ORF">CHARACLAT_008272</name>
</gene>
<feature type="compositionally biased region" description="Basic and acidic residues" evidence="3">
    <location>
        <begin position="1382"/>
        <end position="1391"/>
    </location>
</feature>
<feature type="compositionally biased region" description="Basic and acidic residues" evidence="3">
    <location>
        <begin position="1565"/>
        <end position="1575"/>
    </location>
</feature>
<comment type="caution">
    <text evidence="5">The sequence shown here is derived from an EMBL/GenBank/DDBJ whole genome shotgun (WGS) entry which is preliminary data.</text>
</comment>
<feature type="compositionally biased region" description="Basic and acidic residues" evidence="3">
    <location>
        <begin position="1548"/>
        <end position="1557"/>
    </location>
</feature>